<dbReference type="InterPro" id="IPR059051">
    <property type="entry name" value="MTH_967_PDDEXK"/>
</dbReference>
<gene>
    <name evidence="6" type="ORF">FTO68_08500</name>
</gene>
<dbReference type="GO" id="GO:0003677">
    <property type="term" value="F:DNA binding"/>
    <property type="evidence" value="ECO:0007669"/>
    <property type="project" value="UniProtKB-KW"/>
</dbReference>
<evidence type="ECO:0000256" key="1">
    <source>
        <dbReference type="ARBA" id="ARBA00023015"/>
    </source>
</evidence>
<dbReference type="PROSITE" id="PS50943">
    <property type="entry name" value="HTH_CROC1"/>
    <property type="match status" value="1"/>
</dbReference>
<organism evidence="6 7">
    <name type="scientific">Methanocalculus taiwanensis</name>
    <dbReference type="NCBI Taxonomy" id="106207"/>
    <lineage>
        <taxon>Archaea</taxon>
        <taxon>Methanobacteriati</taxon>
        <taxon>Methanobacteriota</taxon>
        <taxon>Stenosarchaea group</taxon>
        <taxon>Methanomicrobia</taxon>
        <taxon>Methanomicrobiales</taxon>
        <taxon>Methanocalculaceae</taxon>
        <taxon>Methanocalculus</taxon>
    </lineage>
</organism>
<dbReference type="Pfam" id="PF01381">
    <property type="entry name" value="HTH_3"/>
    <property type="match status" value="1"/>
</dbReference>
<dbReference type="HAMAP" id="MF_00584">
    <property type="entry name" value="HTH_type_cro_C1"/>
    <property type="match status" value="1"/>
</dbReference>
<keyword evidence="7" id="KW-1185">Reference proteome</keyword>
<feature type="domain" description="HTH cro/C1-type" evidence="5">
    <location>
        <begin position="132"/>
        <end position="189"/>
    </location>
</feature>
<dbReference type="SUPFAM" id="SSF47413">
    <property type="entry name" value="lambda repressor-like DNA-binding domains"/>
    <property type="match status" value="1"/>
</dbReference>
<dbReference type="InterPro" id="IPR010982">
    <property type="entry name" value="Lambda_DNA-bd_dom_sf"/>
</dbReference>
<dbReference type="Proteomes" id="UP001524383">
    <property type="component" value="Unassembled WGS sequence"/>
</dbReference>
<protein>
    <recommendedName>
        <fullName evidence="4">Putative HTH-type transcriptional regulatory protein FTO68_08500</fullName>
    </recommendedName>
</protein>
<dbReference type="RefSeq" id="WP_255332980.1">
    <property type="nucleotide sequence ID" value="NZ_VOTZ01000018.1"/>
</dbReference>
<evidence type="ECO:0000259" key="5">
    <source>
        <dbReference type="PROSITE" id="PS50943"/>
    </source>
</evidence>
<dbReference type="Pfam" id="PF26553">
    <property type="entry name" value="PDDEXK_19"/>
    <property type="match status" value="1"/>
</dbReference>
<dbReference type="Gene3D" id="1.10.260.40">
    <property type="entry name" value="lambda repressor-like DNA-binding domains"/>
    <property type="match status" value="1"/>
</dbReference>
<dbReference type="InterPro" id="IPR020886">
    <property type="entry name" value="MTH_967-like"/>
</dbReference>
<evidence type="ECO:0000313" key="7">
    <source>
        <dbReference type="Proteomes" id="UP001524383"/>
    </source>
</evidence>
<dbReference type="SMART" id="SM00530">
    <property type="entry name" value="HTH_XRE"/>
    <property type="match status" value="1"/>
</dbReference>
<reference evidence="6 7" key="1">
    <citation type="submission" date="2019-08" db="EMBL/GenBank/DDBJ databases">
        <authorList>
            <person name="Chen S.-C."/>
            <person name="Lai M.-C."/>
            <person name="You Y.-T."/>
        </authorList>
    </citation>
    <scope>NUCLEOTIDE SEQUENCE [LARGE SCALE GENOMIC DNA]</scope>
    <source>
        <strain evidence="6 7">P2F9704a</strain>
    </source>
</reference>
<dbReference type="InterPro" id="IPR001387">
    <property type="entry name" value="Cro/C1-type_HTH"/>
</dbReference>
<comment type="caution">
    <text evidence="6">The sequence shown here is derived from an EMBL/GenBank/DDBJ whole genome shotgun (WGS) entry which is preliminary data.</text>
</comment>
<keyword evidence="3 4" id="KW-0804">Transcription</keyword>
<sequence length="307" mass="34278">MVQERLIQTVISILLTAGYDVSERCLLRPRSFDLLASGKQGLVIIKIVSQIDSVSEEIAFDLEAMAHHLKAVPIIIGERARDAPLERSAVYLRYGLFAVAPSTLYDYLVEGVPPLVYASPGGLYVGIDGTRLREMRERHNLSLGDLAHILGVSRRTISKYESGMGTTLEMAMKLEELFDEAIVQPIDLFKDRPHDLTESIYSHEIEAVSPAGHLIEMGLELHPFRRAPFHLVALFEKNTIFACFGTAQKTFRRAALIGNLSQIAHARSLCILSDYNKERKIGKTLVIGEEQLYSLEQGSDLIDLMPE</sequence>
<keyword evidence="2 4" id="KW-0238">DNA-binding</keyword>
<dbReference type="EMBL" id="VOTZ01000018">
    <property type="protein sequence ID" value="MCQ1539016.1"/>
    <property type="molecule type" value="Genomic_DNA"/>
</dbReference>
<evidence type="ECO:0000256" key="3">
    <source>
        <dbReference type="ARBA" id="ARBA00023163"/>
    </source>
</evidence>
<dbReference type="GO" id="GO:0003700">
    <property type="term" value="F:DNA-binding transcription factor activity"/>
    <property type="evidence" value="ECO:0007669"/>
    <property type="project" value="UniProtKB-UniRule"/>
</dbReference>
<accession>A0ABD4TJQ5</accession>
<keyword evidence="1 4" id="KW-0805">Transcription regulation</keyword>
<evidence type="ECO:0000313" key="6">
    <source>
        <dbReference type="EMBL" id="MCQ1539016.1"/>
    </source>
</evidence>
<dbReference type="NCBIfam" id="NF003162">
    <property type="entry name" value="PRK04140.1"/>
    <property type="match status" value="1"/>
</dbReference>
<name>A0ABD4TJQ5_9EURY</name>
<proteinExistence type="inferred from homology"/>
<dbReference type="AlphaFoldDB" id="A0ABD4TJQ5"/>
<dbReference type="CDD" id="cd00093">
    <property type="entry name" value="HTH_XRE"/>
    <property type="match status" value="1"/>
</dbReference>
<evidence type="ECO:0000256" key="2">
    <source>
        <dbReference type="ARBA" id="ARBA00023125"/>
    </source>
</evidence>
<evidence type="ECO:0000256" key="4">
    <source>
        <dbReference type="HAMAP-Rule" id="MF_00584"/>
    </source>
</evidence>